<dbReference type="InterPro" id="IPR029063">
    <property type="entry name" value="SAM-dependent_MTases_sf"/>
</dbReference>
<evidence type="ECO:0000256" key="5">
    <source>
        <dbReference type="ARBA" id="ARBA00042266"/>
    </source>
</evidence>
<dbReference type="Gene3D" id="3.90.226.10">
    <property type="entry name" value="2-enoyl-CoA Hydratase, Chain A, domain 1"/>
    <property type="match status" value="1"/>
</dbReference>
<dbReference type="AlphaFoldDB" id="A0A445EGY2"/>
<dbReference type="STRING" id="3818.A0A445EGY2"/>
<dbReference type="PANTHER" id="PTHR43648:SF1">
    <property type="entry name" value="ELECTRON TRANSFER FLAVOPROTEIN BETA SUBUNIT LYSINE METHYLTRANSFERASE"/>
    <property type="match status" value="1"/>
</dbReference>
<dbReference type="EMBL" id="SDMP01000002">
    <property type="protein sequence ID" value="RYR74695.1"/>
    <property type="molecule type" value="Genomic_DNA"/>
</dbReference>
<evidence type="ECO:0000256" key="1">
    <source>
        <dbReference type="ARBA" id="ARBA00022603"/>
    </source>
</evidence>
<dbReference type="GO" id="GO:0032259">
    <property type="term" value="P:methylation"/>
    <property type="evidence" value="ECO:0007669"/>
    <property type="project" value="UniProtKB-KW"/>
</dbReference>
<evidence type="ECO:0000256" key="2">
    <source>
        <dbReference type="ARBA" id="ARBA00022679"/>
    </source>
</evidence>
<dbReference type="SUPFAM" id="SSF52096">
    <property type="entry name" value="ClpP/crotonase"/>
    <property type="match status" value="1"/>
</dbReference>
<keyword evidence="7" id="KW-1185">Reference proteome</keyword>
<gene>
    <name evidence="6" type="ORF">Ahy_A02g009412</name>
</gene>
<dbReference type="InterPro" id="IPR029045">
    <property type="entry name" value="ClpP/crotonase-like_dom_sf"/>
</dbReference>
<dbReference type="GO" id="GO:0005739">
    <property type="term" value="C:mitochondrion"/>
    <property type="evidence" value="ECO:0007669"/>
    <property type="project" value="TreeGrafter"/>
</dbReference>
<evidence type="ECO:0000256" key="3">
    <source>
        <dbReference type="ARBA" id="ARBA00037932"/>
    </source>
</evidence>
<sequence>MIGSSLAVVWKLVGRLLCSALSFSLCVAVVFLPLPFFLAAGVFMSAYMVSALNEARPGSVKSVFKAWEERLNSSGNYYLDRAGATRRLPRLISKAIAKDLILTGRRVYGREAEALGLANCCVPAGEAYTKALELARNINEKRHPHHSSTASLATILSILTLKNDFKQLEDFRSIYHFLKSRVTNGEFACLVYHFLHSLKISIVCPYMYLLLQINGLLNSVFGCSFSHQMVFLAQVSNLQCSLCLVLSPTRELAQQIFQCVWNPTISEICVSSIFLEGEDINMSISHAADSIGLKEIPRYEVKIIEEDDWMKGAQFGAAFAIGVDIDSQAIASASENATLNNIRPDKLQLHLIASQTSSSCRDDWPSRVVEGENAFEIDTVIHKDKYDVVIANILLNPLLNLADQIIFSTKPGAIIGLSGILSEQVQNLLQKYSLFLEGIEVSKMDDWACVSGRKRKNIDIC</sequence>
<organism evidence="6 7">
    <name type="scientific">Arachis hypogaea</name>
    <name type="common">Peanut</name>
    <dbReference type="NCBI Taxonomy" id="3818"/>
    <lineage>
        <taxon>Eukaryota</taxon>
        <taxon>Viridiplantae</taxon>
        <taxon>Streptophyta</taxon>
        <taxon>Embryophyta</taxon>
        <taxon>Tracheophyta</taxon>
        <taxon>Spermatophyta</taxon>
        <taxon>Magnoliopsida</taxon>
        <taxon>eudicotyledons</taxon>
        <taxon>Gunneridae</taxon>
        <taxon>Pentapetalae</taxon>
        <taxon>rosids</taxon>
        <taxon>fabids</taxon>
        <taxon>Fabales</taxon>
        <taxon>Fabaceae</taxon>
        <taxon>Papilionoideae</taxon>
        <taxon>50 kb inversion clade</taxon>
        <taxon>dalbergioids sensu lato</taxon>
        <taxon>Dalbergieae</taxon>
        <taxon>Pterocarpus clade</taxon>
        <taxon>Arachis</taxon>
    </lineage>
</organism>
<evidence type="ECO:0000313" key="6">
    <source>
        <dbReference type="EMBL" id="RYR74695.1"/>
    </source>
</evidence>
<dbReference type="Pfam" id="PF06325">
    <property type="entry name" value="PrmA"/>
    <property type="match status" value="1"/>
</dbReference>
<dbReference type="Proteomes" id="UP000289738">
    <property type="component" value="Chromosome A02"/>
</dbReference>
<evidence type="ECO:0000313" key="7">
    <source>
        <dbReference type="Proteomes" id="UP000289738"/>
    </source>
</evidence>
<comment type="caution">
    <text evidence="6">The sequence shown here is derived from an EMBL/GenBank/DDBJ whole genome shotgun (WGS) entry which is preliminary data.</text>
</comment>
<dbReference type="Pfam" id="PF00378">
    <property type="entry name" value="ECH_1"/>
    <property type="match status" value="1"/>
</dbReference>
<proteinExistence type="inferred from homology"/>
<dbReference type="Gene3D" id="3.40.50.150">
    <property type="entry name" value="Vaccinia Virus protein VP39"/>
    <property type="match status" value="1"/>
</dbReference>
<dbReference type="SUPFAM" id="SSF53335">
    <property type="entry name" value="S-adenosyl-L-methionine-dependent methyltransferases"/>
    <property type="match status" value="1"/>
</dbReference>
<dbReference type="GO" id="GO:0016279">
    <property type="term" value="F:protein-lysine N-methyltransferase activity"/>
    <property type="evidence" value="ECO:0007669"/>
    <property type="project" value="TreeGrafter"/>
</dbReference>
<dbReference type="CDD" id="cd06558">
    <property type="entry name" value="crotonase-like"/>
    <property type="match status" value="1"/>
</dbReference>
<keyword evidence="1" id="KW-0489">Methyltransferase</keyword>
<keyword evidence="2" id="KW-0808">Transferase</keyword>
<accession>A0A445EGY2</accession>
<name>A0A445EGY2_ARAHY</name>
<evidence type="ECO:0000256" key="4">
    <source>
        <dbReference type="ARBA" id="ARBA00041867"/>
    </source>
</evidence>
<reference evidence="6 7" key="1">
    <citation type="submission" date="2019-01" db="EMBL/GenBank/DDBJ databases">
        <title>Sequencing of cultivated peanut Arachis hypogaea provides insights into genome evolution and oil improvement.</title>
        <authorList>
            <person name="Chen X."/>
        </authorList>
    </citation>
    <scope>NUCLEOTIDE SEQUENCE [LARGE SCALE GENOMIC DNA]</scope>
    <source>
        <strain evidence="7">cv. Fuhuasheng</strain>
        <tissue evidence="6">Leaves</tissue>
    </source>
</reference>
<dbReference type="PANTHER" id="PTHR43648">
    <property type="entry name" value="ELECTRON TRANSFER FLAVOPROTEIN BETA SUBUNIT LYSINE METHYLTRANSFERASE"/>
    <property type="match status" value="1"/>
</dbReference>
<protein>
    <recommendedName>
        <fullName evidence="5">ETFB lysine methyltransferase</fullName>
    </recommendedName>
    <alternativeName>
        <fullName evidence="4">Protein N-lysine methyltransferase METTL20</fullName>
    </alternativeName>
</protein>
<dbReference type="InterPro" id="IPR050078">
    <property type="entry name" value="Ribosomal_L11_MeTrfase_PrmA"/>
</dbReference>
<dbReference type="InterPro" id="IPR001753">
    <property type="entry name" value="Enoyl-CoA_hydra/iso"/>
</dbReference>
<comment type="similarity">
    <text evidence="3">Belongs to the methyltransferase superfamily. ETFBKMT family.</text>
</comment>